<dbReference type="GO" id="GO:0030246">
    <property type="term" value="F:carbohydrate binding"/>
    <property type="evidence" value="ECO:0007669"/>
    <property type="project" value="UniProtKB-KW"/>
</dbReference>
<evidence type="ECO:0000313" key="6">
    <source>
        <dbReference type="Proteomes" id="UP000271098"/>
    </source>
</evidence>
<keyword evidence="3" id="KW-0325">Glycoprotein</keyword>
<name>A0A183EKP0_9BILA</name>
<keyword evidence="2" id="KW-1015">Disulfide bond</keyword>
<keyword evidence="4" id="KW-0472">Membrane</keyword>
<evidence type="ECO:0000313" key="5">
    <source>
        <dbReference type="EMBL" id="VDN38439.1"/>
    </source>
</evidence>
<evidence type="ECO:0000256" key="2">
    <source>
        <dbReference type="ARBA" id="ARBA00023157"/>
    </source>
</evidence>
<dbReference type="AlphaFoldDB" id="A0A183EKP0"/>
<evidence type="ECO:0000256" key="4">
    <source>
        <dbReference type="SAM" id="Phobius"/>
    </source>
</evidence>
<dbReference type="InterPro" id="IPR016187">
    <property type="entry name" value="CTDL_fold"/>
</dbReference>
<protein>
    <submittedName>
        <fullName evidence="7">C-type lectin domain-containing protein</fullName>
    </submittedName>
</protein>
<dbReference type="PANTHER" id="PTHR46490">
    <property type="entry name" value="C-TYPE LECTIN DOMAIN FAMILY 12 MEMBER A-RELATED"/>
    <property type="match status" value="1"/>
</dbReference>
<keyword evidence="4" id="KW-1133">Transmembrane helix</keyword>
<evidence type="ECO:0000313" key="7">
    <source>
        <dbReference type="WBParaSite" id="GPUH_0002155801-mRNA-1"/>
    </source>
</evidence>
<dbReference type="Gene3D" id="3.10.100.10">
    <property type="entry name" value="Mannose-Binding Protein A, subunit A"/>
    <property type="match status" value="2"/>
</dbReference>
<dbReference type="EMBL" id="UYRT01092820">
    <property type="protein sequence ID" value="VDN38439.1"/>
    <property type="molecule type" value="Genomic_DNA"/>
</dbReference>
<sequence length="161" mass="19397">MNERNRTRYLERQFSESIESWTRDCEDDWRYNPQTDKCYKFFDEEQSWPMSEIYCQFSAAHHVSIHGPHEIAFIQESWTRDCEDDWRYNPQTDKCYKFFDEEQSWPMSEIYCQFNAAHHVSIHGPHEIAFIQGEVFKSFPVLNVAIFTILASAPSVILRHW</sequence>
<feature type="transmembrane region" description="Helical" evidence="4">
    <location>
        <begin position="139"/>
        <end position="158"/>
    </location>
</feature>
<dbReference type="WBParaSite" id="GPUH_0002155801-mRNA-1">
    <property type="protein sequence ID" value="GPUH_0002155801-mRNA-1"/>
    <property type="gene ID" value="GPUH_0002155801"/>
</dbReference>
<keyword evidence="6" id="KW-1185">Reference proteome</keyword>
<dbReference type="PANTHER" id="PTHR46490:SF6">
    <property type="entry name" value="ASIALOGLYCOPROTEIN RECEPTOR 1-LIKE-RELATED"/>
    <property type="match status" value="1"/>
</dbReference>
<evidence type="ECO:0000256" key="3">
    <source>
        <dbReference type="ARBA" id="ARBA00023180"/>
    </source>
</evidence>
<reference evidence="5 6" key="2">
    <citation type="submission" date="2018-11" db="EMBL/GenBank/DDBJ databases">
        <authorList>
            <consortium name="Pathogen Informatics"/>
        </authorList>
    </citation>
    <scope>NUCLEOTIDE SEQUENCE [LARGE SCALE GENOMIC DNA]</scope>
</reference>
<dbReference type="InterPro" id="IPR052309">
    <property type="entry name" value="C-type_Lectin_Domain_Fam1"/>
</dbReference>
<dbReference type="Proteomes" id="UP000271098">
    <property type="component" value="Unassembled WGS sequence"/>
</dbReference>
<keyword evidence="1" id="KW-0430">Lectin</keyword>
<organism evidence="7">
    <name type="scientific">Gongylonema pulchrum</name>
    <dbReference type="NCBI Taxonomy" id="637853"/>
    <lineage>
        <taxon>Eukaryota</taxon>
        <taxon>Metazoa</taxon>
        <taxon>Ecdysozoa</taxon>
        <taxon>Nematoda</taxon>
        <taxon>Chromadorea</taxon>
        <taxon>Rhabditida</taxon>
        <taxon>Spirurina</taxon>
        <taxon>Spiruromorpha</taxon>
        <taxon>Spiruroidea</taxon>
        <taxon>Gongylonematidae</taxon>
        <taxon>Gongylonema</taxon>
    </lineage>
</organism>
<evidence type="ECO:0000256" key="1">
    <source>
        <dbReference type="ARBA" id="ARBA00022734"/>
    </source>
</evidence>
<gene>
    <name evidence="5" type="ORF">GPUH_LOCUS21528</name>
</gene>
<keyword evidence="4" id="KW-0812">Transmembrane</keyword>
<proteinExistence type="predicted"/>
<dbReference type="SUPFAM" id="SSF56436">
    <property type="entry name" value="C-type lectin-like"/>
    <property type="match status" value="2"/>
</dbReference>
<reference evidence="7" key="1">
    <citation type="submission" date="2016-06" db="UniProtKB">
        <authorList>
            <consortium name="WormBaseParasite"/>
        </authorList>
    </citation>
    <scope>IDENTIFICATION</scope>
</reference>
<accession>A0A183EKP0</accession>
<dbReference type="InterPro" id="IPR016186">
    <property type="entry name" value="C-type_lectin-like/link_sf"/>
</dbReference>